<evidence type="ECO:0000256" key="1">
    <source>
        <dbReference type="SAM" id="Phobius"/>
    </source>
</evidence>
<dbReference type="EMBL" id="HF559394">
    <property type="protein sequence ID" value="CCP24311.1"/>
    <property type="molecule type" value="Genomic_DNA"/>
</dbReference>
<evidence type="ECO:0000313" key="3">
    <source>
        <dbReference type="Proteomes" id="UP000010466"/>
    </source>
</evidence>
<keyword evidence="1" id="KW-0812">Transmembrane</keyword>
<reference evidence="3" key="1">
    <citation type="journal article" date="2013" name="Genome Announc.">
        <title>Complete genome sequence of Mycoplasma cynos strain C142.</title>
        <authorList>
            <person name="Walker C.A."/>
            <person name="Mannering S.A."/>
            <person name="Shields S."/>
            <person name="Blake D.P."/>
            <person name="Brownlie J."/>
        </authorList>
    </citation>
    <scope>NUCLEOTIDE SEQUENCE [LARGE SCALE GENOMIC DNA]</scope>
    <source>
        <strain evidence="3">C142</strain>
    </source>
</reference>
<sequence>MRHLKSKEQIWNFSMFMKLANLWNKSWIFLLFTFFFFLIELKYNKTLKIRKCTMKLKLFTKFIALSTVPILGVVASCSKNEVKNENETQKGKDQTLEKENKNKTYDVEFSNNILSTDLNSYNKYNEFIEGLNEIPKLSNEYNKINVRVPKLELNEVFEKEYFEREVITKINNVNLKFNIDEPESSLITLNPKTETELKEAEKLLQKNFNNYYVNKSWFEGTLKDKIEKAKPAGLTGKLINNGKITLEKSEEKGKLEEYNDAVNEIKEFLKKHNVIIDDNIKISEINQNIKSGWSLNIKLKSANLESKSIKLDFKKPDAELTEEQLKNKNLSNSITKKVKLKVNEFLDGPKIKGFFKFVKFLVLVDKNGVLSIKITDVIYEILSKVIQQLDFIPSFLAKITIQKLRPQVEKFVDKAVMLLRGK</sequence>
<name>L0RXJ3_MYCC1</name>
<keyword evidence="3" id="KW-1185">Reference proteome</keyword>
<keyword evidence="1" id="KW-1133">Transmembrane helix</keyword>
<proteinExistence type="predicted"/>
<dbReference type="PATRIC" id="fig|1246955.3.peg.523"/>
<organism evidence="2 3">
    <name type="scientific">Mycoplasmopsis cynos (strain C142)</name>
    <name type="common">Mycoplasma cynos</name>
    <dbReference type="NCBI Taxonomy" id="1246955"/>
    <lineage>
        <taxon>Bacteria</taxon>
        <taxon>Bacillati</taxon>
        <taxon>Mycoplasmatota</taxon>
        <taxon>Mycoplasmoidales</taxon>
        <taxon>Metamycoplasmataceae</taxon>
        <taxon>Mycoplasmopsis</taxon>
    </lineage>
</organism>
<dbReference type="eggNOG" id="ENOG5030MS0">
    <property type="taxonomic scope" value="Bacteria"/>
</dbReference>
<dbReference type="STRING" id="1246955.MCYN_0579"/>
<accession>L0RXJ3</accession>
<dbReference type="HOGENOM" id="CLU_650230_0_0_14"/>
<keyword evidence="1" id="KW-0472">Membrane</keyword>
<dbReference type="AlphaFoldDB" id="L0RXJ3"/>
<evidence type="ECO:0000313" key="2">
    <source>
        <dbReference type="EMBL" id="CCP24311.1"/>
    </source>
</evidence>
<feature type="transmembrane region" description="Helical" evidence="1">
    <location>
        <begin position="20"/>
        <end position="38"/>
    </location>
</feature>
<protein>
    <submittedName>
        <fullName evidence="2">PUTATIVE Lipoprotein, putative</fullName>
    </submittedName>
</protein>
<dbReference type="KEGG" id="mcy:MCYN_0579"/>
<gene>
    <name evidence="2" type="primary">MCYN0579</name>
    <name evidence="2" type="ordered locus">MCYN_0579</name>
</gene>
<dbReference type="Proteomes" id="UP000010466">
    <property type="component" value="Chromosome"/>
</dbReference>
<keyword evidence="2" id="KW-0449">Lipoprotein</keyword>